<proteinExistence type="predicted"/>
<sequence length="51" mass="5286">VGVINLGAVASAQHQQVAEIQFAVQLLQKPATGGLIEGQQFANGERSLLKG</sequence>
<dbReference type="EMBL" id="BKCJ011851084">
    <property type="protein sequence ID" value="GFD58290.1"/>
    <property type="molecule type" value="Genomic_DNA"/>
</dbReference>
<reference evidence="1" key="1">
    <citation type="journal article" date="2019" name="Sci. Rep.">
        <title>Draft genome of Tanacetum cinerariifolium, the natural source of mosquito coil.</title>
        <authorList>
            <person name="Yamashiro T."/>
            <person name="Shiraishi A."/>
            <person name="Satake H."/>
            <person name="Nakayama K."/>
        </authorList>
    </citation>
    <scope>NUCLEOTIDE SEQUENCE</scope>
</reference>
<accession>A0A699XIW4</accession>
<dbReference type="AlphaFoldDB" id="A0A699XIW4"/>
<comment type="caution">
    <text evidence="1">The sequence shown here is derived from an EMBL/GenBank/DDBJ whole genome shotgun (WGS) entry which is preliminary data.</text>
</comment>
<organism evidence="1">
    <name type="scientific">Tanacetum cinerariifolium</name>
    <name type="common">Dalmatian daisy</name>
    <name type="synonym">Chrysanthemum cinerariifolium</name>
    <dbReference type="NCBI Taxonomy" id="118510"/>
    <lineage>
        <taxon>Eukaryota</taxon>
        <taxon>Viridiplantae</taxon>
        <taxon>Streptophyta</taxon>
        <taxon>Embryophyta</taxon>
        <taxon>Tracheophyta</taxon>
        <taxon>Spermatophyta</taxon>
        <taxon>Magnoliopsida</taxon>
        <taxon>eudicotyledons</taxon>
        <taxon>Gunneridae</taxon>
        <taxon>Pentapetalae</taxon>
        <taxon>asterids</taxon>
        <taxon>campanulids</taxon>
        <taxon>Asterales</taxon>
        <taxon>Asteraceae</taxon>
        <taxon>Asteroideae</taxon>
        <taxon>Anthemideae</taxon>
        <taxon>Anthemidinae</taxon>
        <taxon>Tanacetum</taxon>
    </lineage>
</organism>
<evidence type="ECO:0000313" key="1">
    <source>
        <dbReference type="EMBL" id="GFD58290.1"/>
    </source>
</evidence>
<gene>
    <name evidence="1" type="ORF">Tci_930259</name>
</gene>
<name>A0A699XIW4_TANCI</name>
<protein>
    <submittedName>
        <fullName evidence="1">Uncharacterized protein</fullName>
    </submittedName>
</protein>
<feature type="non-terminal residue" evidence="1">
    <location>
        <position position="1"/>
    </location>
</feature>